<organism evidence="3">
    <name type="scientific">Sinorhizobium sp. M14</name>
    <dbReference type="NCBI Taxonomy" id="430451"/>
    <lineage>
        <taxon>Bacteria</taxon>
        <taxon>Pseudomonadati</taxon>
        <taxon>Pseudomonadota</taxon>
        <taxon>Alphaproteobacteria</taxon>
        <taxon>Hyphomicrobiales</taxon>
        <taxon>Rhizobiaceae</taxon>
        <taxon>Sinorhizobium/Ensifer group</taxon>
        <taxon>Sinorhizobium</taxon>
    </lineage>
</organism>
<evidence type="ECO:0000259" key="2">
    <source>
        <dbReference type="Pfam" id="PF13592"/>
    </source>
</evidence>
<dbReference type="Pfam" id="PF13592">
    <property type="entry name" value="HTH_33"/>
    <property type="match status" value="1"/>
</dbReference>
<sequence length="251" mass="28212">MGSAISLRSEYDGDGLRRLARQTRDADQARRLLALASIYDGGSRANAARIGSVTVQIVRDWVVRFNARGPDGLVNGKAPGKPSLLNEDQRTALAQAIERGPTPYLDGVVRWRLCDLAQWIWEEFRVSVSEETLGREVRSMGYRKLSARPRHHAQDAEAADAFKKLPHHCGRNRRRSRQGQSDRNLVPGRGPYRAEEQDHPPLGQAWIKAICAARPAHPLGLYLRRDLPPARQGRRPRHALVRYSCHEPASD</sequence>
<reference evidence="3" key="1">
    <citation type="submission" date="2015-11" db="EMBL/GenBank/DDBJ databases">
        <title>Molecular characterization of pSinB plasmid of arsenite oxidizing, metalotolerant Sinorhizobium sp. M14 - insight into the heavy metal resistome of sinorhizobial extrachromosomal replicons.</title>
        <authorList>
            <person name="Romaniuk K."/>
            <person name="Decewicz P."/>
            <person name="Mielnicki S."/>
            <person name="Sklodowska A."/>
            <person name="Dziewit L."/>
            <person name="Drewniak L."/>
        </authorList>
    </citation>
    <scope>NUCLEOTIDE SEQUENCE</scope>
    <source>
        <strain evidence="3">M14</strain>
        <plasmid evidence="3">pSinB</plasmid>
    </source>
</reference>
<proteinExistence type="predicted"/>
<evidence type="ECO:0000313" key="3">
    <source>
        <dbReference type="EMBL" id="AMP34875.1"/>
    </source>
</evidence>
<gene>
    <name evidence="3" type="ORF">pSinB_008</name>
</gene>
<dbReference type="SUPFAM" id="SSF46689">
    <property type="entry name" value="Homeodomain-like"/>
    <property type="match status" value="1"/>
</dbReference>
<evidence type="ECO:0000256" key="1">
    <source>
        <dbReference type="SAM" id="MobiDB-lite"/>
    </source>
</evidence>
<keyword evidence="3" id="KW-0614">Plasmid</keyword>
<dbReference type="InterPro" id="IPR025959">
    <property type="entry name" value="Winged_HTH_dom"/>
</dbReference>
<dbReference type="EMBL" id="KU140623">
    <property type="protein sequence ID" value="AMP34875.1"/>
    <property type="molecule type" value="Genomic_DNA"/>
</dbReference>
<dbReference type="AlphaFoldDB" id="A0A142BP67"/>
<feature type="region of interest" description="Disordered" evidence="1">
    <location>
        <begin position="161"/>
        <end position="198"/>
    </location>
</feature>
<dbReference type="InterPro" id="IPR009057">
    <property type="entry name" value="Homeodomain-like_sf"/>
</dbReference>
<feature type="domain" description="Winged helix-turn helix" evidence="2">
    <location>
        <begin position="108"/>
        <end position="164"/>
    </location>
</feature>
<name>A0A142BP67_9HYPH</name>
<dbReference type="Pfam" id="PF13551">
    <property type="entry name" value="HTH_29"/>
    <property type="match status" value="1"/>
</dbReference>
<feature type="compositionally biased region" description="Basic residues" evidence="1">
    <location>
        <begin position="164"/>
        <end position="177"/>
    </location>
</feature>
<protein>
    <submittedName>
        <fullName evidence="3">IS transposase</fullName>
    </submittedName>
</protein>
<geneLocation type="plasmid" evidence="3">
    <name>pSinB</name>
</geneLocation>
<accession>A0A142BP67</accession>